<evidence type="ECO:0000259" key="8">
    <source>
        <dbReference type="PROSITE" id="PS51004"/>
    </source>
</evidence>
<dbReference type="InterPro" id="IPR015943">
    <property type="entry name" value="WD40/YVTN_repeat-like_dom_sf"/>
</dbReference>
<dbReference type="Gene3D" id="2.130.10.10">
    <property type="entry name" value="YVTN repeat-like/Quinoprotein amine dehydrogenase"/>
    <property type="match status" value="1"/>
</dbReference>
<organism evidence="9 10">
    <name type="scientific">Paramormyrops kingsleyae</name>
    <dbReference type="NCBI Taxonomy" id="1676925"/>
    <lineage>
        <taxon>Eukaryota</taxon>
        <taxon>Metazoa</taxon>
        <taxon>Chordata</taxon>
        <taxon>Craniata</taxon>
        <taxon>Vertebrata</taxon>
        <taxon>Euteleostomi</taxon>
        <taxon>Actinopterygii</taxon>
        <taxon>Neopterygii</taxon>
        <taxon>Teleostei</taxon>
        <taxon>Osteoglossocephala</taxon>
        <taxon>Osteoglossomorpha</taxon>
        <taxon>Osteoglossiformes</taxon>
        <taxon>Mormyridae</taxon>
        <taxon>Paramormyrops</taxon>
    </lineage>
</organism>
<dbReference type="InterPro" id="IPR036352">
    <property type="entry name" value="Semap_dom_sf"/>
</dbReference>
<dbReference type="InterPro" id="IPR027231">
    <property type="entry name" value="Semaphorin"/>
</dbReference>
<dbReference type="GO" id="GO:0050727">
    <property type="term" value="P:regulation of inflammatory response"/>
    <property type="evidence" value="ECO:0007669"/>
    <property type="project" value="TreeGrafter"/>
</dbReference>
<dbReference type="PANTHER" id="PTHR11036">
    <property type="entry name" value="SEMAPHORIN"/>
    <property type="match status" value="1"/>
</dbReference>
<dbReference type="Proteomes" id="UP000261540">
    <property type="component" value="Unplaced"/>
</dbReference>
<dbReference type="InterPro" id="IPR016201">
    <property type="entry name" value="PSI"/>
</dbReference>
<dbReference type="GeneTree" id="ENSGT00940000158358"/>
<keyword evidence="7" id="KW-0732">Signal</keyword>
<evidence type="ECO:0000256" key="4">
    <source>
        <dbReference type="ARBA" id="ARBA00023157"/>
    </source>
</evidence>
<reference evidence="9" key="2">
    <citation type="submission" date="2025-09" db="UniProtKB">
        <authorList>
            <consortium name="Ensembl"/>
        </authorList>
    </citation>
    <scope>IDENTIFICATION</scope>
</reference>
<dbReference type="GO" id="GO:0045499">
    <property type="term" value="F:chemorepellent activity"/>
    <property type="evidence" value="ECO:0007669"/>
    <property type="project" value="TreeGrafter"/>
</dbReference>
<dbReference type="FunFam" id="2.60.40.10:FF:001170">
    <property type="entry name" value="Sema domain, immunoglobulin domain (Ig), short basic domain, secreted, (Semaphorin) 3F"/>
    <property type="match status" value="1"/>
</dbReference>
<dbReference type="Ensembl" id="ENSPKIT00000003801.1">
    <property type="protein sequence ID" value="ENSPKIP00000023124.1"/>
    <property type="gene ID" value="ENSPKIG00000006875.1"/>
</dbReference>
<dbReference type="Gene3D" id="3.30.1680.10">
    <property type="entry name" value="ligand-binding face of the semaphorins, domain 2"/>
    <property type="match status" value="1"/>
</dbReference>
<feature type="signal peptide" evidence="7">
    <location>
        <begin position="1"/>
        <end position="19"/>
    </location>
</feature>
<dbReference type="PROSITE" id="PS51004">
    <property type="entry name" value="SEMA"/>
    <property type="match status" value="1"/>
</dbReference>
<dbReference type="GO" id="GO:0071526">
    <property type="term" value="P:semaphorin-plexin signaling pathway"/>
    <property type="evidence" value="ECO:0007669"/>
    <property type="project" value="TreeGrafter"/>
</dbReference>
<dbReference type="STRING" id="1676925.ENSPKIP00000023124"/>
<dbReference type="InterPro" id="IPR013783">
    <property type="entry name" value="Ig-like_fold"/>
</dbReference>
<keyword evidence="5" id="KW-0325">Glycoprotein</keyword>
<protein>
    <submittedName>
        <fullName evidence="9">Semaphorin 7A (JohnMiltonHagen blood group)</fullName>
    </submittedName>
</protein>
<comment type="similarity">
    <text evidence="2">Belongs to the semaphorin family.</text>
</comment>
<dbReference type="InterPro" id="IPR002165">
    <property type="entry name" value="Plexin_repeat"/>
</dbReference>
<dbReference type="GO" id="GO:0005178">
    <property type="term" value="F:integrin binding"/>
    <property type="evidence" value="ECO:0007669"/>
    <property type="project" value="TreeGrafter"/>
</dbReference>
<dbReference type="SUPFAM" id="SSF103575">
    <property type="entry name" value="Plexin repeat"/>
    <property type="match status" value="1"/>
</dbReference>
<dbReference type="GO" id="GO:0001755">
    <property type="term" value="P:neural crest cell migration"/>
    <property type="evidence" value="ECO:0007669"/>
    <property type="project" value="TreeGrafter"/>
</dbReference>
<keyword evidence="4" id="KW-1015">Disulfide bond</keyword>
<dbReference type="KEGG" id="pki:111843546"/>
<dbReference type="AlphaFoldDB" id="A0A3B3RXB8"/>
<dbReference type="SUPFAM" id="SSF101912">
    <property type="entry name" value="Sema domain"/>
    <property type="match status" value="1"/>
</dbReference>
<comment type="caution">
    <text evidence="6">Lacks conserved residue(s) required for the propagation of feature annotation.</text>
</comment>
<dbReference type="GO" id="GO:0030215">
    <property type="term" value="F:semaphorin receptor binding"/>
    <property type="evidence" value="ECO:0007669"/>
    <property type="project" value="InterPro"/>
</dbReference>
<evidence type="ECO:0000256" key="6">
    <source>
        <dbReference type="PROSITE-ProRule" id="PRU00352"/>
    </source>
</evidence>
<dbReference type="OrthoDB" id="9988752at2759"/>
<dbReference type="Gene3D" id="2.60.40.10">
    <property type="entry name" value="Immunoglobulins"/>
    <property type="match status" value="1"/>
</dbReference>
<dbReference type="RefSeq" id="XP_023666975.1">
    <property type="nucleotide sequence ID" value="XM_023811207.2"/>
</dbReference>
<dbReference type="GO" id="GO:0030335">
    <property type="term" value="P:positive regulation of cell migration"/>
    <property type="evidence" value="ECO:0007669"/>
    <property type="project" value="TreeGrafter"/>
</dbReference>
<proteinExistence type="inferred from homology"/>
<evidence type="ECO:0000256" key="3">
    <source>
        <dbReference type="ARBA" id="ARBA00023136"/>
    </source>
</evidence>
<dbReference type="Pfam" id="PF01403">
    <property type="entry name" value="Sema"/>
    <property type="match status" value="1"/>
</dbReference>
<name>A0A3B3RXB8_9TELE</name>
<feature type="domain" description="Sema" evidence="8">
    <location>
        <begin position="15"/>
        <end position="456"/>
    </location>
</feature>
<accession>A0A3B3RXB8</accession>
<dbReference type="GO" id="GO:0007229">
    <property type="term" value="P:integrin-mediated signaling pathway"/>
    <property type="evidence" value="ECO:0007669"/>
    <property type="project" value="TreeGrafter"/>
</dbReference>
<keyword evidence="10" id="KW-1185">Reference proteome</keyword>
<evidence type="ECO:0000256" key="1">
    <source>
        <dbReference type="ARBA" id="ARBA00004370"/>
    </source>
</evidence>
<comment type="subcellular location">
    <subcellularLocation>
        <location evidence="1">Membrane</location>
    </subcellularLocation>
</comment>
<dbReference type="InterPro" id="IPR001627">
    <property type="entry name" value="Semap_dom"/>
</dbReference>
<evidence type="ECO:0000256" key="2">
    <source>
        <dbReference type="ARBA" id="ARBA00009492"/>
    </source>
</evidence>
<keyword evidence="3" id="KW-0472">Membrane</keyword>
<evidence type="ECO:0000256" key="5">
    <source>
        <dbReference type="ARBA" id="ARBA00023180"/>
    </source>
</evidence>
<dbReference type="Pfam" id="PF01437">
    <property type="entry name" value="PSI"/>
    <property type="match status" value="1"/>
</dbReference>
<dbReference type="GO" id="GO:0009897">
    <property type="term" value="C:external side of plasma membrane"/>
    <property type="evidence" value="ECO:0007669"/>
    <property type="project" value="TreeGrafter"/>
</dbReference>
<dbReference type="GO" id="GO:0007411">
    <property type="term" value="P:axon guidance"/>
    <property type="evidence" value="ECO:0007669"/>
    <property type="project" value="TreeGrafter"/>
</dbReference>
<reference evidence="9" key="1">
    <citation type="submission" date="2025-08" db="UniProtKB">
        <authorList>
            <consortium name="Ensembl"/>
        </authorList>
    </citation>
    <scope>IDENTIFICATION</scope>
</reference>
<dbReference type="SMART" id="SM00630">
    <property type="entry name" value="Sema"/>
    <property type="match status" value="1"/>
</dbReference>
<evidence type="ECO:0000256" key="7">
    <source>
        <dbReference type="SAM" id="SignalP"/>
    </source>
</evidence>
<evidence type="ECO:0000313" key="10">
    <source>
        <dbReference type="Proteomes" id="UP000261540"/>
    </source>
</evidence>
<feature type="chain" id="PRO_5017312665" evidence="7">
    <location>
        <begin position="20"/>
        <end position="633"/>
    </location>
</feature>
<sequence>MKEVTLTFLSLFISRFCASFTNYEPRLTLHQDSEDRVRYNGTHNTVLFHEEGSDDIYIGAKHLVLRISLEKKLIMQYFSLCPRDGQNWNEISCSYMTTVIQQFEDSLFLCGTDGHTPQCWKLYPPAENQTSAISAGFSGRGISPYFVSQNLLTLAADGDLYAAAPLYSDGSLLQFRRNRGKRKNTWMYEKWVLEPTFISAAWIKRKDDPENEKIYIFFREKNSDSNPEADPWISRIAQVCKVDEGGPKRFFQNTWTSFLKARLMCGIPEESLYFNRLQDVFVQEADDWRDRRVFVLFTSSWNSSAVCIYSLSDIARVFQNSSFKDFHENIPNPRPGMCVADSRKLPGETLSVVKDHAEMDDWIQPMNKQRPFYISSLNYTKIAVDRVMGTNRELYNVLFLATENRIHKVLEHNSKPFIISETLLPNRMGHIQTIQLDSKKRKLLVGLPDELALVDLQSCQNYNQSCEDCVLARDPYCAWAEAGCRPVDNTEWGGIQDVAGGITEICKGSKTRRKKRDTPEMLSCDVPQTTYSVLLDLPFYLSCPIHSHHATYVWEHSNQSSKCQQDQSTCLHLITAVKEDSYGTYECYSEERDYTQCVKAYKLVPKLDNTATSISAQGAAMAFTVSLISALCL</sequence>
<dbReference type="PANTHER" id="PTHR11036:SF80">
    <property type="entry name" value="SEMAPHORIN-7A"/>
    <property type="match status" value="1"/>
</dbReference>
<dbReference type="SMART" id="SM00423">
    <property type="entry name" value="PSI"/>
    <property type="match status" value="1"/>
</dbReference>
<dbReference type="GeneID" id="111843546"/>
<evidence type="ECO:0000313" key="9">
    <source>
        <dbReference type="Ensembl" id="ENSPKIP00000023124.1"/>
    </source>
</evidence>
<dbReference type="FunFam" id="2.130.10.10:FF:000223">
    <property type="entry name" value="semaphorin-7A isoform X1"/>
    <property type="match status" value="1"/>
</dbReference>
<dbReference type="CTD" id="8482"/>